<evidence type="ECO:0000259" key="5">
    <source>
        <dbReference type="PROSITE" id="PS51755"/>
    </source>
</evidence>
<dbReference type="SMART" id="SM00862">
    <property type="entry name" value="Trans_reg_C"/>
    <property type="match status" value="1"/>
</dbReference>
<keyword evidence="7" id="KW-1185">Reference proteome</keyword>
<keyword evidence="2" id="KW-0597">Phosphoprotein</keyword>
<dbReference type="Pfam" id="PF00486">
    <property type="entry name" value="Trans_reg_C"/>
    <property type="match status" value="1"/>
</dbReference>
<dbReference type="InterPro" id="IPR001789">
    <property type="entry name" value="Sig_transdc_resp-reg_receiver"/>
</dbReference>
<evidence type="ECO:0000313" key="7">
    <source>
        <dbReference type="Proteomes" id="UP000076023"/>
    </source>
</evidence>
<dbReference type="CDD" id="cd00383">
    <property type="entry name" value="trans_reg_C"/>
    <property type="match status" value="1"/>
</dbReference>
<dbReference type="GO" id="GO:0032993">
    <property type="term" value="C:protein-DNA complex"/>
    <property type="evidence" value="ECO:0007669"/>
    <property type="project" value="TreeGrafter"/>
</dbReference>
<dbReference type="Gene3D" id="3.40.50.2300">
    <property type="match status" value="1"/>
</dbReference>
<feature type="modified residue" description="4-aspartylphosphate" evidence="2">
    <location>
        <position position="49"/>
    </location>
</feature>
<dbReference type="GO" id="GO:0000156">
    <property type="term" value="F:phosphorelay response regulator activity"/>
    <property type="evidence" value="ECO:0007669"/>
    <property type="project" value="TreeGrafter"/>
</dbReference>
<dbReference type="InterPro" id="IPR016032">
    <property type="entry name" value="Sig_transdc_resp-reg_C-effctor"/>
</dbReference>
<dbReference type="RefSeq" id="WP_075081319.1">
    <property type="nucleotide sequence ID" value="NZ_BDCO01000003.1"/>
</dbReference>
<dbReference type="PANTHER" id="PTHR48111">
    <property type="entry name" value="REGULATOR OF RPOS"/>
    <property type="match status" value="1"/>
</dbReference>
<dbReference type="InterPro" id="IPR039420">
    <property type="entry name" value="WalR-like"/>
</dbReference>
<dbReference type="EMBL" id="BDCO01000003">
    <property type="protein sequence ID" value="GAT35518.1"/>
    <property type="molecule type" value="Genomic_DNA"/>
</dbReference>
<comment type="caution">
    <text evidence="6">The sequence shown here is derived from an EMBL/GenBank/DDBJ whole genome shotgun (WGS) entry which is preliminary data.</text>
</comment>
<feature type="domain" description="OmpR/PhoB-type" evidence="5">
    <location>
        <begin position="114"/>
        <end position="214"/>
    </location>
</feature>
<dbReference type="SMART" id="SM00448">
    <property type="entry name" value="REC"/>
    <property type="match status" value="1"/>
</dbReference>
<dbReference type="SUPFAM" id="SSF46894">
    <property type="entry name" value="C-terminal effector domain of the bipartite response regulators"/>
    <property type="match status" value="1"/>
</dbReference>
<feature type="domain" description="Response regulatory" evidence="4">
    <location>
        <begin position="2"/>
        <end position="113"/>
    </location>
</feature>
<proteinExistence type="predicted"/>
<dbReference type="PROSITE" id="PS50110">
    <property type="entry name" value="RESPONSE_REGULATORY"/>
    <property type="match status" value="1"/>
</dbReference>
<protein>
    <submittedName>
        <fullName evidence="6">Two-component system, OmpR family</fullName>
    </submittedName>
</protein>
<dbReference type="OrthoDB" id="9778145at2"/>
<dbReference type="FunCoup" id="A0A146GGF0">
    <property type="interactions" value="178"/>
</dbReference>
<dbReference type="AlphaFoldDB" id="A0A146GGF0"/>
<dbReference type="InterPro" id="IPR036388">
    <property type="entry name" value="WH-like_DNA-bd_sf"/>
</dbReference>
<dbReference type="STRING" id="690879.TSACC_3586"/>
<dbReference type="Pfam" id="PF00072">
    <property type="entry name" value="Response_reg"/>
    <property type="match status" value="1"/>
</dbReference>
<dbReference type="GO" id="GO:0006355">
    <property type="term" value="P:regulation of DNA-templated transcription"/>
    <property type="evidence" value="ECO:0007669"/>
    <property type="project" value="InterPro"/>
</dbReference>
<evidence type="ECO:0000256" key="1">
    <source>
        <dbReference type="ARBA" id="ARBA00023125"/>
    </source>
</evidence>
<dbReference type="InParanoid" id="A0A146GGF0"/>
<evidence type="ECO:0000259" key="4">
    <source>
        <dbReference type="PROSITE" id="PS50110"/>
    </source>
</evidence>
<dbReference type="InterPro" id="IPR001867">
    <property type="entry name" value="OmpR/PhoB-type_DNA-bd"/>
</dbReference>
<dbReference type="Gene3D" id="6.10.250.690">
    <property type="match status" value="1"/>
</dbReference>
<dbReference type="Proteomes" id="UP000076023">
    <property type="component" value="Unassembled WGS sequence"/>
</dbReference>
<dbReference type="GO" id="GO:0005829">
    <property type="term" value="C:cytosol"/>
    <property type="evidence" value="ECO:0007669"/>
    <property type="project" value="TreeGrafter"/>
</dbReference>
<accession>A0A146GGF0</accession>
<dbReference type="GO" id="GO:0000976">
    <property type="term" value="F:transcription cis-regulatory region binding"/>
    <property type="evidence" value="ECO:0007669"/>
    <property type="project" value="TreeGrafter"/>
</dbReference>
<keyword evidence="1 3" id="KW-0238">DNA-binding</keyword>
<evidence type="ECO:0000313" key="6">
    <source>
        <dbReference type="EMBL" id="GAT35518.1"/>
    </source>
</evidence>
<organism evidence="6 7">
    <name type="scientific">Terrimicrobium sacchariphilum</name>
    <dbReference type="NCBI Taxonomy" id="690879"/>
    <lineage>
        <taxon>Bacteria</taxon>
        <taxon>Pseudomonadati</taxon>
        <taxon>Verrucomicrobiota</taxon>
        <taxon>Terrimicrobiia</taxon>
        <taxon>Terrimicrobiales</taxon>
        <taxon>Terrimicrobiaceae</taxon>
        <taxon>Terrimicrobium</taxon>
    </lineage>
</organism>
<reference evidence="7" key="1">
    <citation type="journal article" date="2017" name="Genome Announc.">
        <title>Draft Genome Sequence of Terrimicrobium sacchariphilum NM-5T, a Facultative Anaerobic Soil Bacterium of the Class Spartobacteria.</title>
        <authorList>
            <person name="Qiu Y.L."/>
            <person name="Tourlousse D.M."/>
            <person name="Matsuura N."/>
            <person name="Ohashi A."/>
            <person name="Sekiguchi Y."/>
        </authorList>
    </citation>
    <scope>NUCLEOTIDE SEQUENCE [LARGE SCALE GENOMIC DNA]</scope>
    <source>
        <strain evidence="7">NM-5</strain>
    </source>
</reference>
<dbReference type="Gene3D" id="1.10.10.10">
    <property type="entry name" value="Winged helix-like DNA-binding domain superfamily/Winged helix DNA-binding domain"/>
    <property type="match status" value="1"/>
</dbReference>
<dbReference type="SUPFAM" id="SSF52172">
    <property type="entry name" value="CheY-like"/>
    <property type="match status" value="1"/>
</dbReference>
<feature type="DNA-binding region" description="OmpR/PhoB-type" evidence="3">
    <location>
        <begin position="114"/>
        <end position="214"/>
    </location>
</feature>
<name>A0A146GGF0_TERSA</name>
<dbReference type="InterPro" id="IPR011006">
    <property type="entry name" value="CheY-like_superfamily"/>
</dbReference>
<dbReference type="PANTHER" id="PTHR48111:SF6">
    <property type="entry name" value="TRANSCRIPTIONAL REGULATORY PROTEIN CREB"/>
    <property type="match status" value="1"/>
</dbReference>
<sequence>MRVLVVEDDPGIIEVLDYALRREGHDVTCVSSGLEAVRRAGEAEFILLDVGLPDIDGFEVCRRIRRTLETPLMFLTSRCEEVDRVVGLELGGDDYLAKPFSTRELTARIKAVARRFERAADPPPAALSVDPATHRASFLGKSLDLTRIEFALLAALQAEPGRVFTRDQLLNRAWPDGGLVTDRTVDAHIKTLRKKLTDPDLIETVRGVGYRLREEST</sequence>
<gene>
    <name evidence="6" type="ORF">TSACC_3586</name>
</gene>
<dbReference type="PROSITE" id="PS51755">
    <property type="entry name" value="OMPR_PHOB"/>
    <property type="match status" value="1"/>
</dbReference>
<evidence type="ECO:0000256" key="2">
    <source>
        <dbReference type="PROSITE-ProRule" id="PRU00169"/>
    </source>
</evidence>
<evidence type="ECO:0000256" key="3">
    <source>
        <dbReference type="PROSITE-ProRule" id="PRU01091"/>
    </source>
</evidence>